<evidence type="ECO:0000313" key="2">
    <source>
        <dbReference type="Proteomes" id="UP000197065"/>
    </source>
</evidence>
<accession>A0A212RGQ0</accession>
<organism evidence="1 2">
    <name type="scientific">Arboricoccus pini</name>
    <dbReference type="NCBI Taxonomy" id="1963835"/>
    <lineage>
        <taxon>Bacteria</taxon>
        <taxon>Pseudomonadati</taxon>
        <taxon>Pseudomonadota</taxon>
        <taxon>Alphaproteobacteria</taxon>
        <taxon>Geminicoccales</taxon>
        <taxon>Geminicoccaceae</taxon>
        <taxon>Arboricoccus</taxon>
    </lineage>
</organism>
<proteinExistence type="predicted"/>
<evidence type="ECO:0000313" key="1">
    <source>
        <dbReference type="EMBL" id="SNB71413.1"/>
    </source>
</evidence>
<dbReference type="AntiFam" id="ANF00077">
    <property type="entry name" value="Shadow ORF (opposite AtoC)"/>
</dbReference>
<dbReference type="Proteomes" id="UP000197065">
    <property type="component" value="Unassembled WGS sequence"/>
</dbReference>
<name>A0A212RGQ0_9PROT</name>
<keyword evidence="2" id="KW-1185">Reference proteome</keyword>
<sequence>MPPRVPVPIISELYPKAYPRVLPLQGQSGQDVVQLAHVALPVMPGQHGGCFLLDPGAGRRFLCQYRQEEREVRAFDQTRQENVGHAQSVEEIASETASLDSLGEVDIGGGHELDIDLTQLRSARQPDLSIVEKTEQNRLQGGAHAANLIQEQGATVGLDDKAGRAAPCVRR</sequence>
<reference evidence="1 2" key="1">
    <citation type="submission" date="2017-06" db="EMBL/GenBank/DDBJ databases">
        <authorList>
            <person name="Kim H.J."/>
            <person name="Triplett B.A."/>
        </authorList>
    </citation>
    <scope>NUCLEOTIDE SEQUENCE [LARGE SCALE GENOMIC DNA]</scope>
    <source>
        <strain evidence="1 2">B29T1</strain>
    </source>
</reference>
<dbReference type="AlphaFoldDB" id="A0A212RGQ0"/>
<dbReference type="AntiFam" id="ANF00203">
    <property type="entry name" value="Shadow ORF (opposite algB)"/>
</dbReference>
<dbReference type="EMBL" id="FYEH01000008">
    <property type="protein sequence ID" value="SNB71413.1"/>
    <property type="molecule type" value="Genomic_DNA"/>
</dbReference>
<gene>
    <name evidence="1" type="ORF">SAMN07250955_108118</name>
</gene>
<protein>
    <submittedName>
        <fullName evidence="1">Uncharacterized protein</fullName>
    </submittedName>
</protein>